<comment type="caution">
    <text evidence="1">The sequence shown here is derived from an EMBL/GenBank/DDBJ whole genome shotgun (WGS) entry which is preliminary data.</text>
</comment>
<protein>
    <recommendedName>
        <fullName evidence="3">AbrB/MazE/SpoVT family DNA-binding domain-containing protein</fullName>
    </recommendedName>
</protein>
<organism evidence="1 2">
    <name type="scientific">Roseomonas haemaphysalidis</name>
    <dbReference type="NCBI Taxonomy" id="2768162"/>
    <lineage>
        <taxon>Bacteria</taxon>
        <taxon>Pseudomonadati</taxon>
        <taxon>Pseudomonadota</taxon>
        <taxon>Alphaproteobacteria</taxon>
        <taxon>Acetobacterales</taxon>
        <taxon>Roseomonadaceae</taxon>
        <taxon>Roseomonas</taxon>
    </lineage>
</organism>
<keyword evidence="2" id="KW-1185">Reference proteome</keyword>
<evidence type="ECO:0000313" key="2">
    <source>
        <dbReference type="Proteomes" id="UP001518989"/>
    </source>
</evidence>
<dbReference type="Proteomes" id="UP001518989">
    <property type="component" value="Unassembled WGS sequence"/>
</dbReference>
<gene>
    <name evidence="1" type="ORF">IAI61_03990</name>
</gene>
<reference evidence="1 2" key="1">
    <citation type="submission" date="2020-09" db="EMBL/GenBank/DDBJ databases">
        <title>Roseomonas.</title>
        <authorList>
            <person name="Zhu W."/>
        </authorList>
    </citation>
    <scope>NUCLEOTIDE SEQUENCE [LARGE SCALE GENOMIC DNA]</scope>
    <source>
        <strain evidence="1 2">573</strain>
    </source>
</reference>
<accession>A0ABS3KL28</accession>
<evidence type="ECO:0008006" key="3">
    <source>
        <dbReference type="Google" id="ProtNLM"/>
    </source>
</evidence>
<name>A0ABS3KL28_9PROT</name>
<proteinExistence type="predicted"/>
<dbReference type="RefSeq" id="WP_207415619.1">
    <property type="nucleotide sequence ID" value="NZ_CP061177.1"/>
</dbReference>
<evidence type="ECO:0000313" key="1">
    <source>
        <dbReference type="EMBL" id="MBO1078179.1"/>
    </source>
</evidence>
<dbReference type="EMBL" id="JACTNG010000002">
    <property type="protein sequence ID" value="MBO1078179.1"/>
    <property type="molecule type" value="Genomic_DNA"/>
</dbReference>
<sequence length="68" mass="7412">MTTGMAKLTSKNQLTLPRAVVEQLGNPVYFRTQVCDGVLLLWPARLVCPADKPRPVAAAQHSRKPAAK</sequence>